<proteinExistence type="predicted"/>
<evidence type="ECO:0000313" key="2">
    <source>
        <dbReference type="Proteomes" id="UP000076858"/>
    </source>
</evidence>
<name>A0A162D078_9CRUS</name>
<dbReference type="AlphaFoldDB" id="A0A162D078"/>
<gene>
    <name evidence="1" type="ORF">APZ42_001593</name>
</gene>
<keyword evidence="2" id="KW-1185">Reference proteome</keyword>
<accession>A0A162D078</accession>
<comment type="caution">
    <text evidence="1">The sequence shown here is derived from an EMBL/GenBank/DDBJ whole genome shotgun (WGS) entry which is preliminary data.</text>
</comment>
<dbReference type="EMBL" id="LRGB01006355">
    <property type="protein sequence ID" value="KZS01674.1"/>
    <property type="molecule type" value="Genomic_DNA"/>
</dbReference>
<reference evidence="1 2" key="1">
    <citation type="submission" date="2016-03" db="EMBL/GenBank/DDBJ databases">
        <title>EvidentialGene: Evidence-directed Construction of Genes on Genomes.</title>
        <authorList>
            <person name="Gilbert D.G."/>
            <person name="Choi J.-H."/>
            <person name="Mockaitis K."/>
            <person name="Colbourne J."/>
            <person name="Pfrender M."/>
        </authorList>
    </citation>
    <scope>NUCLEOTIDE SEQUENCE [LARGE SCALE GENOMIC DNA]</scope>
    <source>
        <strain evidence="1 2">Xinb3</strain>
        <tissue evidence="1">Complete organism</tissue>
    </source>
</reference>
<dbReference type="Proteomes" id="UP000076858">
    <property type="component" value="Unassembled WGS sequence"/>
</dbReference>
<protein>
    <submittedName>
        <fullName evidence="1">Uncharacterized protein</fullName>
    </submittedName>
</protein>
<organism evidence="1 2">
    <name type="scientific">Daphnia magna</name>
    <dbReference type="NCBI Taxonomy" id="35525"/>
    <lineage>
        <taxon>Eukaryota</taxon>
        <taxon>Metazoa</taxon>
        <taxon>Ecdysozoa</taxon>
        <taxon>Arthropoda</taxon>
        <taxon>Crustacea</taxon>
        <taxon>Branchiopoda</taxon>
        <taxon>Diplostraca</taxon>
        <taxon>Cladocera</taxon>
        <taxon>Anomopoda</taxon>
        <taxon>Daphniidae</taxon>
        <taxon>Daphnia</taxon>
    </lineage>
</organism>
<evidence type="ECO:0000313" key="1">
    <source>
        <dbReference type="EMBL" id="KZS01674.1"/>
    </source>
</evidence>
<sequence length="92" mass="10242">MAVIAKRTAGHGRIPQPPKTVRRRFVIKVANGELSALEEFPLDIVCNRWRSLERIIGPYGGFKHPKMPMIANCDTRKISVKTGDGPTSIEKS</sequence>